<comment type="similarity">
    <text evidence="2 4">Belongs to the AB hydrolase superfamily. Lipase family.</text>
</comment>
<evidence type="ECO:0000259" key="5">
    <source>
        <dbReference type="Pfam" id="PF00151"/>
    </source>
</evidence>
<dbReference type="AlphaFoldDB" id="A0ABD0Y2Q4"/>
<dbReference type="PANTHER" id="PTHR11610">
    <property type="entry name" value="LIPASE"/>
    <property type="match status" value="1"/>
</dbReference>
<dbReference type="GO" id="GO:0005576">
    <property type="term" value="C:extracellular region"/>
    <property type="evidence" value="ECO:0007669"/>
    <property type="project" value="UniProtKB-SubCell"/>
</dbReference>
<reference evidence="6 7" key="1">
    <citation type="submission" date="2024-07" db="EMBL/GenBank/DDBJ databases">
        <title>Chromosome-level genome assembly of the water stick insect Ranatra chinensis (Heteroptera: Nepidae).</title>
        <authorList>
            <person name="Liu X."/>
        </authorList>
    </citation>
    <scope>NUCLEOTIDE SEQUENCE [LARGE SCALE GENOMIC DNA]</scope>
    <source>
        <strain evidence="6">Cailab_2021Rc</strain>
        <tissue evidence="6">Muscle</tissue>
    </source>
</reference>
<organism evidence="6 7">
    <name type="scientific">Ranatra chinensis</name>
    <dbReference type="NCBI Taxonomy" id="642074"/>
    <lineage>
        <taxon>Eukaryota</taxon>
        <taxon>Metazoa</taxon>
        <taxon>Ecdysozoa</taxon>
        <taxon>Arthropoda</taxon>
        <taxon>Hexapoda</taxon>
        <taxon>Insecta</taxon>
        <taxon>Pterygota</taxon>
        <taxon>Neoptera</taxon>
        <taxon>Paraneoptera</taxon>
        <taxon>Hemiptera</taxon>
        <taxon>Heteroptera</taxon>
        <taxon>Panheteroptera</taxon>
        <taxon>Nepomorpha</taxon>
        <taxon>Nepidae</taxon>
        <taxon>Ranatrinae</taxon>
        <taxon>Ranatra</taxon>
    </lineage>
</organism>
<accession>A0ABD0Y2Q4</accession>
<dbReference type="InterPro" id="IPR000734">
    <property type="entry name" value="TAG_lipase"/>
</dbReference>
<name>A0ABD0Y2Q4_9HEMI</name>
<dbReference type="EMBL" id="JBFDAA010000015">
    <property type="protein sequence ID" value="KAL1117638.1"/>
    <property type="molecule type" value="Genomic_DNA"/>
</dbReference>
<comment type="caution">
    <text evidence="6">The sequence shown here is derived from an EMBL/GenBank/DDBJ whole genome shotgun (WGS) entry which is preliminary data.</text>
</comment>
<dbReference type="PANTHER" id="PTHR11610:SF173">
    <property type="entry name" value="LIPASE DOMAIN-CONTAINING PROTEIN-RELATED"/>
    <property type="match status" value="1"/>
</dbReference>
<protein>
    <recommendedName>
        <fullName evidence="5">Lipase domain-containing protein</fullName>
    </recommendedName>
</protein>
<feature type="domain" description="Lipase" evidence="5">
    <location>
        <begin position="2"/>
        <end position="160"/>
    </location>
</feature>
<evidence type="ECO:0000256" key="1">
    <source>
        <dbReference type="ARBA" id="ARBA00004613"/>
    </source>
</evidence>
<dbReference type="InterPro" id="IPR013818">
    <property type="entry name" value="Lipase"/>
</dbReference>
<evidence type="ECO:0000313" key="7">
    <source>
        <dbReference type="Proteomes" id="UP001558652"/>
    </source>
</evidence>
<evidence type="ECO:0000256" key="4">
    <source>
        <dbReference type="RuleBase" id="RU004262"/>
    </source>
</evidence>
<keyword evidence="7" id="KW-1185">Reference proteome</keyword>
<dbReference type="Proteomes" id="UP001558652">
    <property type="component" value="Unassembled WGS sequence"/>
</dbReference>
<sequence length="178" mass="19050">MAAEQTEPVGHYLGAFIEFLLGQGVRPEDVHLIGHSLGAHVAGFASASLGPIKLARISGLDPAKPCFHNSPPELRLDAGDALFVDCIHTCGGYLGLIEPICQADFYPNGGVDTQPGCLLITAGICSHGRSHDYYAESIKRGHRFSTVKCPGIPSEDISRCKRSINLMGYSASPRYVIK</sequence>
<dbReference type="Pfam" id="PF00151">
    <property type="entry name" value="Lipase"/>
    <property type="match status" value="1"/>
</dbReference>
<dbReference type="Gene3D" id="3.40.50.1820">
    <property type="entry name" value="alpha/beta hydrolase"/>
    <property type="match status" value="1"/>
</dbReference>
<dbReference type="InterPro" id="IPR029058">
    <property type="entry name" value="AB_hydrolase_fold"/>
</dbReference>
<proteinExistence type="inferred from homology"/>
<evidence type="ECO:0000256" key="2">
    <source>
        <dbReference type="ARBA" id="ARBA00010701"/>
    </source>
</evidence>
<gene>
    <name evidence="6" type="ORF">AAG570_003953</name>
</gene>
<dbReference type="PRINTS" id="PR00821">
    <property type="entry name" value="TAGLIPASE"/>
</dbReference>
<keyword evidence="3" id="KW-0964">Secreted</keyword>
<comment type="subcellular location">
    <subcellularLocation>
        <location evidence="1">Secreted</location>
    </subcellularLocation>
</comment>
<evidence type="ECO:0000256" key="3">
    <source>
        <dbReference type="ARBA" id="ARBA00022525"/>
    </source>
</evidence>
<evidence type="ECO:0000313" key="6">
    <source>
        <dbReference type="EMBL" id="KAL1117638.1"/>
    </source>
</evidence>
<dbReference type="SUPFAM" id="SSF53474">
    <property type="entry name" value="alpha/beta-Hydrolases"/>
    <property type="match status" value="1"/>
</dbReference>